<dbReference type="PANTHER" id="PTHR43214">
    <property type="entry name" value="TWO-COMPONENT RESPONSE REGULATOR"/>
    <property type="match status" value="1"/>
</dbReference>
<feature type="modified residue" description="4-aspartylphosphate" evidence="3">
    <location>
        <position position="60"/>
    </location>
</feature>
<feature type="domain" description="Response regulatory" evidence="5">
    <location>
        <begin position="9"/>
        <end position="125"/>
    </location>
</feature>
<dbReference type="CDD" id="cd17535">
    <property type="entry name" value="REC_NarL-like"/>
    <property type="match status" value="1"/>
</dbReference>
<dbReference type="GO" id="GO:0000160">
    <property type="term" value="P:phosphorelay signal transduction system"/>
    <property type="evidence" value="ECO:0007669"/>
    <property type="project" value="InterPro"/>
</dbReference>
<keyword evidence="7" id="KW-1185">Reference proteome</keyword>
<dbReference type="SUPFAM" id="SSF52172">
    <property type="entry name" value="CheY-like"/>
    <property type="match status" value="1"/>
</dbReference>
<dbReference type="PROSITE" id="PS50043">
    <property type="entry name" value="HTH_LUXR_2"/>
    <property type="match status" value="1"/>
</dbReference>
<dbReference type="EMBL" id="LUUI01000105">
    <property type="protein sequence ID" value="OAI15004.1"/>
    <property type="molecule type" value="Genomic_DNA"/>
</dbReference>
<dbReference type="InterPro" id="IPR011006">
    <property type="entry name" value="CheY-like_superfamily"/>
</dbReference>
<evidence type="ECO:0000256" key="3">
    <source>
        <dbReference type="PROSITE-ProRule" id="PRU00169"/>
    </source>
</evidence>
<dbReference type="InterPro" id="IPR039420">
    <property type="entry name" value="WalR-like"/>
</dbReference>
<dbReference type="AlphaFoldDB" id="A0A177NBK6"/>
<keyword evidence="2" id="KW-0238">DNA-binding</keyword>
<dbReference type="SMART" id="SM00421">
    <property type="entry name" value="HTH_LUXR"/>
    <property type="match status" value="1"/>
</dbReference>
<comment type="caution">
    <text evidence="6">The sequence shown here is derived from an EMBL/GenBank/DDBJ whole genome shotgun (WGS) entry which is preliminary data.</text>
</comment>
<dbReference type="PANTHER" id="PTHR43214:SF38">
    <property type="entry name" value="NITRATE_NITRITE RESPONSE REGULATOR PROTEIN NARL"/>
    <property type="match status" value="1"/>
</dbReference>
<dbReference type="Gene3D" id="3.40.50.2300">
    <property type="match status" value="1"/>
</dbReference>
<evidence type="ECO:0000256" key="2">
    <source>
        <dbReference type="ARBA" id="ARBA00023125"/>
    </source>
</evidence>
<dbReference type="GO" id="GO:0003677">
    <property type="term" value="F:DNA binding"/>
    <property type="evidence" value="ECO:0007669"/>
    <property type="project" value="UniProtKB-KW"/>
</dbReference>
<evidence type="ECO:0008006" key="8">
    <source>
        <dbReference type="Google" id="ProtNLM"/>
    </source>
</evidence>
<name>A0A177NBK6_9GAMM</name>
<dbReference type="PRINTS" id="PR00038">
    <property type="entry name" value="HTHLUXR"/>
</dbReference>
<sequence>MKTSKDLFGIVIADGHPVTLIGIESILAAETAFCVLEACDNGHDTLRAVKEHQPQILLVDIDLPGKDTLSIIKEISQNNLSVRVILFAISIDEDQLCEAIRLGVRGVLLKSMGPHLILQCLHKVQAGGDWLERKSVNLALEKILRQQSAASLMAQMLTTRELELAALIAKGLNNKDAGEQLCLSEGTVKVYLNRIYSKLKVANRVELTLALQQRGLT</sequence>
<evidence type="ECO:0000313" key="6">
    <source>
        <dbReference type="EMBL" id="OAI15004.1"/>
    </source>
</evidence>
<feature type="domain" description="HTH luxR-type" evidence="4">
    <location>
        <begin position="150"/>
        <end position="215"/>
    </location>
</feature>
<dbReference type="InterPro" id="IPR000792">
    <property type="entry name" value="Tscrpt_reg_LuxR_C"/>
</dbReference>
<organism evidence="6 7">
    <name type="scientific">Methylomonas lenta</name>
    <dbReference type="NCBI Taxonomy" id="980561"/>
    <lineage>
        <taxon>Bacteria</taxon>
        <taxon>Pseudomonadati</taxon>
        <taxon>Pseudomonadota</taxon>
        <taxon>Gammaproteobacteria</taxon>
        <taxon>Methylococcales</taxon>
        <taxon>Methylococcaceae</taxon>
        <taxon>Methylomonas</taxon>
    </lineage>
</organism>
<evidence type="ECO:0000259" key="5">
    <source>
        <dbReference type="PROSITE" id="PS50110"/>
    </source>
</evidence>
<dbReference type="SMART" id="SM00448">
    <property type="entry name" value="REC"/>
    <property type="match status" value="1"/>
</dbReference>
<evidence type="ECO:0000313" key="7">
    <source>
        <dbReference type="Proteomes" id="UP000078476"/>
    </source>
</evidence>
<gene>
    <name evidence="6" type="ORF">A1359_09830</name>
</gene>
<evidence type="ECO:0000259" key="4">
    <source>
        <dbReference type="PROSITE" id="PS50043"/>
    </source>
</evidence>
<dbReference type="RefSeq" id="WP_066982623.1">
    <property type="nucleotide sequence ID" value="NZ_LUUI01000105.1"/>
</dbReference>
<dbReference type="Proteomes" id="UP000078476">
    <property type="component" value="Unassembled WGS sequence"/>
</dbReference>
<protein>
    <recommendedName>
        <fullName evidence="8">DNA-binding response regulator</fullName>
    </recommendedName>
</protein>
<keyword evidence="1 3" id="KW-0597">Phosphoprotein</keyword>
<dbReference type="InterPro" id="IPR058245">
    <property type="entry name" value="NreC/VraR/RcsB-like_REC"/>
</dbReference>
<dbReference type="SUPFAM" id="SSF46894">
    <property type="entry name" value="C-terminal effector domain of the bipartite response regulators"/>
    <property type="match status" value="1"/>
</dbReference>
<dbReference type="GO" id="GO:0006355">
    <property type="term" value="P:regulation of DNA-templated transcription"/>
    <property type="evidence" value="ECO:0007669"/>
    <property type="project" value="InterPro"/>
</dbReference>
<accession>A0A177NBK6</accession>
<dbReference type="STRING" id="980561.A1359_09830"/>
<dbReference type="Pfam" id="PF00072">
    <property type="entry name" value="Response_reg"/>
    <property type="match status" value="1"/>
</dbReference>
<dbReference type="OrthoDB" id="9814495at2"/>
<proteinExistence type="predicted"/>
<dbReference type="Pfam" id="PF00196">
    <property type="entry name" value="GerE"/>
    <property type="match status" value="1"/>
</dbReference>
<dbReference type="PROSITE" id="PS50110">
    <property type="entry name" value="RESPONSE_REGULATORY"/>
    <property type="match status" value="1"/>
</dbReference>
<dbReference type="CDD" id="cd06170">
    <property type="entry name" value="LuxR_C_like"/>
    <property type="match status" value="1"/>
</dbReference>
<dbReference type="InterPro" id="IPR001789">
    <property type="entry name" value="Sig_transdc_resp-reg_receiver"/>
</dbReference>
<dbReference type="InterPro" id="IPR016032">
    <property type="entry name" value="Sig_transdc_resp-reg_C-effctor"/>
</dbReference>
<reference evidence="6 7" key="1">
    <citation type="submission" date="2016-03" db="EMBL/GenBank/DDBJ databases">
        <authorList>
            <person name="Ploux O."/>
        </authorList>
    </citation>
    <scope>NUCLEOTIDE SEQUENCE [LARGE SCALE GENOMIC DNA]</scope>
    <source>
        <strain evidence="6 7">R-45370</strain>
    </source>
</reference>
<evidence type="ECO:0000256" key="1">
    <source>
        <dbReference type="ARBA" id="ARBA00022553"/>
    </source>
</evidence>